<reference evidence="1 2" key="1">
    <citation type="submission" date="2019-01" db="EMBL/GenBank/DDBJ databases">
        <title>A draft genome assembly of the solar-powered sea slug Elysia chlorotica.</title>
        <authorList>
            <person name="Cai H."/>
            <person name="Li Q."/>
            <person name="Fang X."/>
            <person name="Li J."/>
            <person name="Curtis N.E."/>
            <person name="Altenburger A."/>
            <person name="Shibata T."/>
            <person name="Feng M."/>
            <person name="Maeda T."/>
            <person name="Schwartz J.A."/>
            <person name="Shigenobu S."/>
            <person name="Lundholm N."/>
            <person name="Nishiyama T."/>
            <person name="Yang H."/>
            <person name="Hasebe M."/>
            <person name="Li S."/>
            <person name="Pierce S.K."/>
            <person name="Wang J."/>
        </authorList>
    </citation>
    <scope>NUCLEOTIDE SEQUENCE [LARGE SCALE GENOMIC DNA]</scope>
    <source>
        <strain evidence="1">EC2010</strain>
        <tissue evidence="1">Whole organism of an adult</tissue>
    </source>
</reference>
<name>A0A3S1I1J8_ELYCH</name>
<gene>
    <name evidence="1" type="ORF">EGW08_001824</name>
</gene>
<organism evidence="1 2">
    <name type="scientific">Elysia chlorotica</name>
    <name type="common">Eastern emerald elysia</name>
    <name type="synonym">Sea slug</name>
    <dbReference type="NCBI Taxonomy" id="188477"/>
    <lineage>
        <taxon>Eukaryota</taxon>
        <taxon>Metazoa</taxon>
        <taxon>Spiralia</taxon>
        <taxon>Lophotrochozoa</taxon>
        <taxon>Mollusca</taxon>
        <taxon>Gastropoda</taxon>
        <taxon>Heterobranchia</taxon>
        <taxon>Euthyneura</taxon>
        <taxon>Panpulmonata</taxon>
        <taxon>Sacoglossa</taxon>
        <taxon>Placobranchoidea</taxon>
        <taxon>Plakobranchidae</taxon>
        <taxon>Elysia</taxon>
    </lineage>
</organism>
<evidence type="ECO:0000313" key="1">
    <source>
        <dbReference type="EMBL" id="RUS90419.1"/>
    </source>
</evidence>
<dbReference type="AlphaFoldDB" id="A0A3S1I1J8"/>
<accession>A0A3S1I1J8</accession>
<proteinExistence type="predicted"/>
<dbReference type="Proteomes" id="UP000271974">
    <property type="component" value="Unassembled WGS sequence"/>
</dbReference>
<dbReference type="EMBL" id="RQTK01000033">
    <property type="protein sequence ID" value="RUS90419.1"/>
    <property type="molecule type" value="Genomic_DNA"/>
</dbReference>
<protein>
    <submittedName>
        <fullName evidence="1">Uncharacterized protein</fullName>
    </submittedName>
</protein>
<comment type="caution">
    <text evidence="1">The sequence shown here is derived from an EMBL/GenBank/DDBJ whole genome shotgun (WGS) entry which is preliminary data.</text>
</comment>
<keyword evidence="2" id="KW-1185">Reference proteome</keyword>
<evidence type="ECO:0000313" key="2">
    <source>
        <dbReference type="Proteomes" id="UP000271974"/>
    </source>
</evidence>
<sequence length="131" mass="15664">MKQKTLKRYFLMEIVFVGNYYGDVILMCQICKTLHIKILCKSKALNECEIYIRCTNPPSRERNRRKKVIKPSKPCLLMYSNLHRSEYTLPFFYLIIHAFKFTQKNYNNNIDNSRMHNYDPGGKKLENPFLS</sequence>